<dbReference type="SUPFAM" id="SSF88697">
    <property type="entry name" value="PUA domain-like"/>
    <property type="match status" value="1"/>
</dbReference>
<dbReference type="InterPro" id="IPR052181">
    <property type="entry name" value="5hmC_binding"/>
</dbReference>
<feature type="domain" description="EVE" evidence="1">
    <location>
        <begin position="3"/>
        <end position="131"/>
    </location>
</feature>
<protein>
    <submittedName>
        <fullName evidence="2">EVE domain-containing protein</fullName>
    </submittedName>
</protein>
<dbReference type="AlphaFoldDB" id="A0A538TTR2"/>
<dbReference type="PANTHER" id="PTHR14087">
    <property type="entry name" value="THYMOCYTE NUCLEAR PROTEIN 1"/>
    <property type="match status" value="1"/>
</dbReference>
<evidence type="ECO:0000259" key="1">
    <source>
        <dbReference type="Pfam" id="PF01878"/>
    </source>
</evidence>
<name>A0A538TTR2_UNCEI</name>
<sequence>MAAFLFKTEPSEYSFADLERDRRATWDGVSNALALIHLRRVSKGDTVVIYHTGNEKQAVGLAVAVSDAFPDPKLRDPRRVVVDLKPERPLAKPVSLATFRADPVLRTVELTRLPRLSVMPLTAAHLRQLLRLAAG</sequence>
<evidence type="ECO:0000313" key="3">
    <source>
        <dbReference type="Proteomes" id="UP000316609"/>
    </source>
</evidence>
<evidence type="ECO:0000313" key="2">
    <source>
        <dbReference type="EMBL" id="TMQ67017.1"/>
    </source>
</evidence>
<organism evidence="2 3">
    <name type="scientific">Eiseniibacteriota bacterium</name>
    <dbReference type="NCBI Taxonomy" id="2212470"/>
    <lineage>
        <taxon>Bacteria</taxon>
        <taxon>Candidatus Eiseniibacteriota</taxon>
    </lineage>
</organism>
<dbReference type="PANTHER" id="PTHR14087:SF7">
    <property type="entry name" value="THYMOCYTE NUCLEAR PROTEIN 1"/>
    <property type="match status" value="1"/>
</dbReference>
<dbReference type="InterPro" id="IPR002740">
    <property type="entry name" value="EVE_domain"/>
</dbReference>
<gene>
    <name evidence="2" type="ORF">E6K78_05785</name>
</gene>
<dbReference type="InterPro" id="IPR015947">
    <property type="entry name" value="PUA-like_sf"/>
</dbReference>
<accession>A0A538TTR2</accession>
<proteinExistence type="predicted"/>
<dbReference type="EMBL" id="VBOY01000050">
    <property type="protein sequence ID" value="TMQ67017.1"/>
    <property type="molecule type" value="Genomic_DNA"/>
</dbReference>
<dbReference type="Proteomes" id="UP000316609">
    <property type="component" value="Unassembled WGS sequence"/>
</dbReference>
<dbReference type="Pfam" id="PF01878">
    <property type="entry name" value="EVE"/>
    <property type="match status" value="1"/>
</dbReference>
<reference evidence="2 3" key="1">
    <citation type="journal article" date="2019" name="Nat. Microbiol.">
        <title>Mediterranean grassland soil C-N compound turnover is dependent on rainfall and depth, and is mediated by genomically divergent microorganisms.</title>
        <authorList>
            <person name="Diamond S."/>
            <person name="Andeer P.F."/>
            <person name="Li Z."/>
            <person name="Crits-Christoph A."/>
            <person name="Burstein D."/>
            <person name="Anantharaman K."/>
            <person name="Lane K.R."/>
            <person name="Thomas B.C."/>
            <person name="Pan C."/>
            <person name="Northen T.R."/>
            <person name="Banfield J.F."/>
        </authorList>
    </citation>
    <scope>NUCLEOTIDE SEQUENCE [LARGE SCALE GENOMIC DNA]</scope>
    <source>
        <strain evidence="2">WS_8</strain>
    </source>
</reference>
<dbReference type="Gene3D" id="3.10.590.10">
    <property type="entry name" value="ph1033 like domains"/>
    <property type="match status" value="1"/>
</dbReference>
<comment type="caution">
    <text evidence="2">The sequence shown here is derived from an EMBL/GenBank/DDBJ whole genome shotgun (WGS) entry which is preliminary data.</text>
</comment>